<keyword evidence="1" id="KW-0547">Nucleotide-binding</keyword>
<evidence type="ECO:0000259" key="2">
    <source>
        <dbReference type="PROSITE" id="PS50011"/>
    </source>
</evidence>
<dbReference type="PROSITE" id="PS00107">
    <property type="entry name" value="PROTEIN_KINASE_ATP"/>
    <property type="match status" value="1"/>
</dbReference>
<feature type="binding site" evidence="1">
    <location>
        <position position="55"/>
    </location>
    <ligand>
        <name>ATP</name>
        <dbReference type="ChEBI" id="CHEBI:30616"/>
    </ligand>
</feature>
<dbReference type="InterPro" id="IPR000719">
    <property type="entry name" value="Prot_kinase_dom"/>
</dbReference>
<feature type="domain" description="Protein kinase" evidence="2">
    <location>
        <begin position="26"/>
        <end position="277"/>
    </location>
</feature>
<dbReference type="CDD" id="cd00180">
    <property type="entry name" value="PKc"/>
    <property type="match status" value="1"/>
</dbReference>
<dbReference type="Gene3D" id="1.10.510.10">
    <property type="entry name" value="Transferase(Phosphotransferase) domain 1"/>
    <property type="match status" value="1"/>
</dbReference>
<dbReference type="RefSeq" id="WP_379745154.1">
    <property type="nucleotide sequence ID" value="NZ_JBHTCP010000002.1"/>
</dbReference>
<keyword evidence="4" id="KW-1185">Reference proteome</keyword>
<keyword evidence="3" id="KW-0723">Serine/threonine-protein kinase</keyword>
<evidence type="ECO:0000313" key="4">
    <source>
        <dbReference type="Proteomes" id="UP001596549"/>
    </source>
</evidence>
<dbReference type="Pfam" id="PF00069">
    <property type="entry name" value="Pkinase"/>
    <property type="match status" value="1"/>
</dbReference>
<dbReference type="EMBL" id="JBHTCP010000002">
    <property type="protein sequence ID" value="MFC7370250.1"/>
    <property type="molecule type" value="Genomic_DNA"/>
</dbReference>
<comment type="caution">
    <text evidence="3">The sequence shown here is derived from an EMBL/GenBank/DDBJ whole genome shotgun (WGS) entry which is preliminary data.</text>
</comment>
<reference evidence="4" key="1">
    <citation type="journal article" date="2019" name="Int. J. Syst. Evol. Microbiol.">
        <title>The Global Catalogue of Microorganisms (GCM) 10K type strain sequencing project: providing services to taxonomists for standard genome sequencing and annotation.</title>
        <authorList>
            <consortium name="The Broad Institute Genomics Platform"/>
            <consortium name="The Broad Institute Genome Sequencing Center for Infectious Disease"/>
            <person name="Wu L."/>
            <person name="Ma J."/>
        </authorList>
    </citation>
    <scope>NUCLEOTIDE SEQUENCE [LARGE SCALE GENOMIC DNA]</scope>
    <source>
        <strain evidence="4">NBRC 106396</strain>
    </source>
</reference>
<accession>A0ABW2NKZ4</accession>
<dbReference type="InterPro" id="IPR011009">
    <property type="entry name" value="Kinase-like_dom_sf"/>
</dbReference>
<name>A0ABW2NKZ4_9BACL</name>
<dbReference type="SUPFAM" id="SSF56112">
    <property type="entry name" value="Protein kinase-like (PK-like)"/>
    <property type="match status" value="1"/>
</dbReference>
<dbReference type="GO" id="GO:0004674">
    <property type="term" value="F:protein serine/threonine kinase activity"/>
    <property type="evidence" value="ECO:0007669"/>
    <property type="project" value="UniProtKB-KW"/>
</dbReference>
<proteinExistence type="predicted"/>
<dbReference type="InterPro" id="IPR020635">
    <property type="entry name" value="Tyr_kinase_cat_dom"/>
</dbReference>
<evidence type="ECO:0000256" key="1">
    <source>
        <dbReference type="PROSITE-ProRule" id="PRU10141"/>
    </source>
</evidence>
<keyword evidence="3" id="KW-0418">Kinase</keyword>
<keyword evidence="1" id="KW-0067">ATP-binding</keyword>
<dbReference type="SMART" id="SM00219">
    <property type="entry name" value="TyrKc"/>
    <property type="match status" value="1"/>
</dbReference>
<protein>
    <submittedName>
        <fullName evidence="3">Serine/threonine protein kinase</fullName>
    </submittedName>
</protein>
<organism evidence="3 4">
    <name type="scientific">Fictibacillus iocasae</name>
    <dbReference type="NCBI Taxonomy" id="2715437"/>
    <lineage>
        <taxon>Bacteria</taxon>
        <taxon>Bacillati</taxon>
        <taxon>Bacillota</taxon>
        <taxon>Bacilli</taxon>
        <taxon>Bacillales</taxon>
        <taxon>Fictibacillaceae</taxon>
        <taxon>Fictibacillus</taxon>
    </lineage>
</organism>
<dbReference type="Proteomes" id="UP001596549">
    <property type="component" value="Unassembled WGS sequence"/>
</dbReference>
<sequence length="277" mass="32262">MASIKERVLRAIFDRPLKKGYMVGGYRISHVLGMGSYGMTYAAHHKWTGKVCAVKQLRPTKAKTTAGLRSFHREAELMQLASGVSFPRLYEVIEQDGYHFLIMEFVNGRTFEDLIFEDRRTFSEKETIAVLLELCSIVASLHEQGIYHRDLRIPNILDVNGVLRVIDFGLACYHDDPPEEPDWRYPEKQVMRAVSPTADLYHLGHFSLFLLYSQYKPAEKKERSWEEELNISEELKHILRKMLQIERPFQSIKQLQTSLQHLTYKENSADFMPYSQS</sequence>
<keyword evidence="3" id="KW-0808">Transferase</keyword>
<dbReference type="PANTHER" id="PTHR24347">
    <property type="entry name" value="SERINE/THREONINE-PROTEIN KINASE"/>
    <property type="match status" value="1"/>
</dbReference>
<dbReference type="InterPro" id="IPR017441">
    <property type="entry name" value="Protein_kinase_ATP_BS"/>
</dbReference>
<evidence type="ECO:0000313" key="3">
    <source>
        <dbReference type="EMBL" id="MFC7370250.1"/>
    </source>
</evidence>
<dbReference type="PROSITE" id="PS50011">
    <property type="entry name" value="PROTEIN_KINASE_DOM"/>
    <property type="match status" value="1"/>
</dbReference>
<gene>
    <name evidence="3" type="ORF">ACFQPF_00980</name>
</gene>